<name>A0ABZ2L5Q9_9BACT</name>
<comment type="similarity">
    <text evidence="9">Belongs to the glycosyl hydrolase family 6.</text>
</comment>
<feature type="region of interest" description="Disordered" evidence="10">
    <location>
        <begin position="1"/>
        <end position="55"/>
    </location>
</feature>
<evidence type="ECO:0000256" key="9">
    <source>
        <dbReference type="RuleBase" id="RU361186"/>
    </source>
</evidence>
<evidence type="ECO:0000256" key="5">
    <source>
        <dbReference type="ARBA" id="ARBA00023277"/>
    </source>
</evidence>
<feature type="active site" description="Proton donor" evidence="8">
    <location>
        <position position="168"/>
    </location>
</feature>
<evidence type="ECO:0000256" key="7">
    <source>
        <dbReference type="ARBA" id="ARBA00023326"/>
    </source>
</evidence>
<dbReference type="InterPro" id="IPR036434">
    <property type="entry name" value="Beta_cellobiohydrolase_sf"/>
</dbReference>
<evidence type="ECO:0000313" key="11">
    <source>
        <dbReference type="EMBL" id="WXB06277.1"/>
    </source>
</evidence>
<dbReference type="Gene3D" id="3.20.20.40">
    <property type="entry name" value="1, 4-beta cellobiohydrolase"/>
    <property type="match status" value="1"/>
</dbReference>
<dbReference type="PIRSF" id="PIRSF001100">
    <property type="entry name" value="Beta_cellobiohydrolase"/>
    <property type="match status" value="1"/>
</dbReference>
<keyword evidence="4" id="KW-1015">Disulfide bond</keyword>
<evidence type="ECO:0000313" key="12">
    <source>
        <dbReference type="Proteomes" id="UP001374803"/>
    </source>
</evidence>
<dbReference type="EC" id="3.2.1.-" evidence="9"/>
<dbReference type="Pfam" id="PF01341">
    <property type="entry name" value="Glyco_hydro_6"/>
    <property type="match status" value="1"/>
</dbReference>
<feature type="compositionally biased region" description="Gly residues" evidence="10">
    <location>
        <begin position="33"/>
        <end position="48"/>
    </location>
</feature>
<keyword evidence="1" id="KW-0732">Signal</keyword>
<dbReference type="PANTHER" id="PTHR34876:SF4">
    <property type="entry name" value="1,4-BETA-D-GLUCAN CELLOBIOHYDROLASE C-RELATED"/>
    <property type="match status" value="1"/>
</dbReference>
<sequence>MTVSLLSIAACSTNETERRDPGQNTAPPDAGDPGEGGDTTPNGGGTGAPPGDVTEVFYVDPASKPANWVKKNPNDPRAQKIQSQLASKTIAHWFGDWNKNISKDTSEYVAAATAAKKWPLLVIYNMVNRDCGGASAGGAANAGAYRTWISSLARAIGNQRAMVVLEPDALPHLEDCDREMRLDLLRYATEQFHHEAPNARVYIDSGTAKWIKPDVMAERLDAAGVRKVRGFAINVSNFFTTEESVAYGNEVNESLAAKFGYRGQFVIDTSRNGNGSNGEWCNPPHRKIGPSSQWGGGAEALMWIKVIGDSDGPCGVAPNLPSGTFSADLAIDLIDGK</sequence>
<dbReference type="SUPFAM" id="SSF51989">
    <property type="entry name" value="Glycosyl hydrolases family 6, cellulases"/>
    <property type="match status" value="1"/>
</dbReference>
<dbReference type="PANTHER" id="PTHR34876">
    <property type="match status" value="1"/>
</dbReference>
<keyword evidence="6 9" id="KW-0326">Glycosidase</keyword>
<keyword evidence="5 9" id="KW-0119">Carbohydrate metabolism</keyword>
<protein>
    <recommendedName>
        <fullName evidence="9">Glucanase</fullName>
        <ecNumber evidence="9">3.2.1.-</ecNumber>
    </recommendedName>
</protein>
<keyword evidence="3 9" id="KW-0136">Cellulose degradation</keyword>
<proteinExistence type="inferred from homology"/>
<dbReference type="GO" id="GO:0016787">
    <property type="term" value="F:hydrolase activity"/>
    <property type="evidence" value="ECO:0007669"/>
    <property type="project" value="UniProtKB-KW"/>
</dbReference>
<dbReference type="EMBL" id="CP089983">
    <property type="protein sequence ID" value="WXB06277.1"/>
    <property type="molecule type" value="Genomic_DNA"/>
</dbReference>
<evidence type="ECO:0000256" key="1">
    <source>
        <dbReference type="ARBA" id="ARBA00022729"/>
    </source>
</evidence>
<dbReference type="PROSITE" id="PS00656">
    <property type="entry name" value="GLYCOSYL_HYDROL_F6_2"/>
    <property type="match status" value="1"/>
</dbReference>
<dbReference type="RefSeq" id="WP_394835925.1">
    <property type="nucleotide sequence ID" value="NZ_CP089929.1"/>
</dbReference>
<keyword evidence="2 9" id="KW-0378">Hydrolase</keyword>
<accession>A0ABZ2L5Q9</accession>
<keyword evidence="7 9" id="KW-0624">Polysaccharide degradation</keyword>
<dbReference type="InterPro" id="IPR001524">
    <property type="entry name" value="Glyco_hydro_6_CS"/>
</dbReference>
<evidence type="ECO:0000256" key="8">
    <source>
        <dbReference type="PROSITE-ProRule" id="PRU10057"/>
    </source>
</evidence>
<reference evidence="11" key="1">
    <citation type="submission" date="2021-12" db="EMBL/GenBank/DDBJ databases">
        <title>Discovery of the Pendulisporaceae a myxobacterial family with distinct sporulation behavior and unique specialized metabolism.</title>
        <authorList>
            <person name="Garcia R."/>
            <person name="Popoff A."/>
            <person name="Bader C.D."/>
            <person name="Loehr J."/>
            <person name="Walesch S."/>
            <person name="Walt C."/>
            <person name="Boldt J."/>
            <person name="Bunk B."/>
            <person name="Haeckl F.J.F.P.J."/>
            <person name="Gunesch A.P."/>
            <person name="Birkelbach J."/>
            <person name="Nuebel U."/>
            <person name="Pietschmann T."/>
            <person name="Bach T."/>
            <person name="Mueller R."/>
        </authorList>
    </citation>
    <scope>NUCLEOTIDE SEQUENCE</scope>
    <source>
        <strain evidence="11">MSr11367</strain>
    </source>
</reference>
<feature type="compositionally biased region" description="Polar residues" evidence="10">
    <location>
        <begin position="1"/>
        <end position="14"/>
    </location>
</feature>
<evidence type="ECO:0000256" key="6">
    <source>
        <dbReference type="ARBA" id="ARBA00023295"/>
    </source>
</evidence>
<keyword evidence="12" id="KW-1185">Reference proteome</keyword>
<organism evidence="11 12">
    <name type="scientific">Pendulispora rubella</name>
    <dbReference type="NCBI Taxonomy" id="2741070"/>
    <lineage>
        <taxon>Bacteria</taxon>
        <taxon>Pseudomonadati</taxon>
        <taxon>Myxococcota</taxon>
        <taxon>Myxococcia</taxon>
        <taxon>Myxococcales</taxon>
        <taxon>Sorangiineae</taxon>
        <taxon>Pendulisporaceae</taxon>
        <taxon>Pendulispora</taxon>
    </lineage>
</organism>
<evidence type="ECO:0000256" key="2">
    <source>
        <dbReference type="ARBA" id="ARBA00022801"/>
    </source>
</evidence>
<evidence type="ECO:0000256" key="10">
    <source>
        <dbReference type="SAM" id="MobiDB-lite"/>
    </source>
</evidence>
<dbReference type="InterPro" id="IPR016288">
    <property type="entry name" value="Beta_cellobiohydrolase"/>
</dbReference>
<evidence type="ECO:0000256" key="3">
    <source>
        <dbReference type="ARBA" id="ARBA00023001"/>
    </source>
</evidence>
<evidence type="ECO:0000256" key="4">
    <source>
        <dbReference type="ARBA" id="ARBA00023157"/>
    </source>
</evidence>
<dbReference type="Proteomes" id="UP001374803">
    <property type="component" value="Chromosome"/>
</dbReference>
<dbReference type="PRINTS" id="PR00733">
    <property type="entry name" value="GLHYDRLASE6"/>
</dbReference>
<gene>
    <name evidence="11" type="ORF">LVJ94_03325</name>
</gene>